<dbReference type="GeneID" id="85356626"/>
<protein>
    <submittedName>
        <fullName evidence="1">Uncharacterized protein</fullName>
    </submittedName>
</protein>
<dbReference type="AlphaFoldDB" id="A0AA39KF12"/>
<name>A0AA39KF12_ARMTA</name>
<organism evidence="1 2">
    <name type="scientific">Armillaria tabescens</name>
    <name type="common">Ringless honey mushroom</name>
    <name type="synonym">Agaricus tabescens</name>
    <dbReference type="NCBI Taxonomy" id="1929756"/>
    <lineage>
        <taxon>Eukaryota</taxon>
        <taxon>Fungi</taxon>
        <taxon>Dikarya</taxon>
        <taxon>Basidiomycota</taxon>
        <taxon>Agaricomycotina</taxon>
        <taxon>Agaricomycetes</taxon>
        <taxon>Agaricomycetidae</taxon>
        <taxon>Agaricales</taxon>
        <taxon>Marasmiineae</taxon>
        <taxon>Physalacriaceae</taxon>
        <taxon>Desarmillaria</taxon>
    </lineage>
</organism>
<evidence type="ECO:0000313" key="2">
    <source>
        <dbReference type="Proteomes" id="UP001175211"/>
    </source>
</evidence>
<evidence type="ECO:0000313" key="1">
    <source>
        <dbReference type="EMBL" id="KAK0458760.1"/>
    </source>
</evidence>
<dbReference type="RefSeq" id="XP_060331010.1">
    <property type="nucleotide sequence ID" value="XM_060473078.1"/>
</dbReference>
<keyword evidence="2" id="KW-1185">Reference proteome</keyword>
<reference evidence="1" key="1">
    <citation type="submission" date="2023-06" db="EMBL/GenBank/DDBJ databases">
        <authorList>
            <consortium name="Lawrence Berkeley National Laboratory"/>
            <person name="Ahrendt S."/>
            <person name="Sahu N."/>
            <person name="Indic B."/>
            <person name="Wong-Bajracharya J."/>
            <person name="Merenyi Z."/>
            <person name="Ke H.-M."/>
            <person name="Monk M."/>
            <person name="Kocsube S."/>
            <person name="Drula E."/>
            <person name="Lipzen A."/>
            <person name="Balint B."/>
            <person name="Henrissat B."/>
            <person name="Andreopoulos B."/>
            <person name="Martin F.M."/>
            <person name="Harder C.B."/>
            <person name="Rigling D."/>
            <person name="Ford K.L."/>
            <person name="Foster G.D."/>
            <person name="Pangilinan J."/>
            <person name="Papanicolaou A."/>
            <person name="Barry K."/>
            <person name="LaButti K."/>
            <person name="Viragh M."/>
            <person name="Koriabine M."/>
            <person name="Yan M."/>
            <person name="Riley R."/>
            <person name="Champramary S."/>
            <person name="Plett K.L."/>
            <person name="Tsai I.J."/>
            <person name="Slot J."/>
            <person name="Sipos G."/>
            <person name="Plett J."/>
            <person name="Nagy L.G."/>
            <person name="Grigoriev I.V."/>
        </authorList>
    </citation>
    <scope>NUCLEOTIDE SEQUENCE</scope>
    <source>
        <strain evidence="1">CCBAS 213</strain>
    </source>
</reference>
<comment type="caution">
    <text evidence="1">The sequence shown here is derived from an EMBL/GenBank/DDBJ whole genome shotgun (WGS) entry which is preliminary data.</text>
</comment>
<dbReference type="Proteomes" id="UP001175211">
    <property type="component" value="Unassembled WGS sequence"/>
</dbReference>
<accession>A0AA39KF12</accession>
<proteinExistence type="predicted"/>
<gene>
    <name evidence="1" type="ORF">EV420DRAFT_1540399</name>
</gene>
<dbReference type="EMBL" id="JAUEPS010000016">
    <property type="protein sequence ID" value="KAK0458760.1"/>
    <property type="molecule type" value="Genomic_DNA"/>
</dbReference>
<sequence length="153" mass="17335">MCLKATFPSLSNPFCTLSRQSRGNQDGMVRQRKDHISLTCESLFAHNISSPQVYHATGNSSSPSERFARFPIFTALEILRLIGSSYPQHPAVGLWNSTPTGSRRQRTSIYTMATDRFYSPHFSFSSLLSLILSLSCPPRRLFPFFGLFFNELF</sequence>